<accession>A0A812T6Z5</accession>
<dbReference type="InterPro" id="IPR003848">
    <property type="entry name" value="DUF218"/>
</dbReference>
<dbReference type="AlphaFoldDB" id="A0A812T6Z5"/>
<organism evidence="11 12">
    <name type="scientific">Symbiodinium natans</name>
    <dbReference type="NCBI Taxonomy" id="878477"/>
    <lineage>
        <taxon>Eukaryota</taxon>
        <taxon>Sar</taxon>
        <taxon>Alveolata</taxon>
        <taxon>Dinophyceae</taxon>
        <taxon>Suessiales</taxon>
        <taxon>Symbiodiniaceae</taxon>
        <taxon>Symbiodinium</taxon>
    </lineage>
</organism>
<dbReference type="InterPro" id="IPR001683">
    <property type="entry name" value="PX_dom"/>
</dbReference>
<keyword evidence="4" id="KW-0479">Metal-binding</keyword>
<dbReference type="SUPFAM" id="SSF64268">
    <property type="entry name" value="PX domain"/>
    <property type="match status" value="1"/>
</dbReference>
<evidence type="ECO:0000259" key="9">
    <source>
        <dbReference type="PROSITE" id="PS50089"/>
    </source>
</evidence>
<dbReference type="Pfam" id="PF02698">
    <property type="entry name" value="DUF218"/>
    <property type="match status" value="1"/>
</dbReference>
<dbReference type="CDD" id="cd16454">
    <property type="entry name" value="RING-H2_PA-TM-RING"/>
    <property type="match status" value="1"/>
</dbReference>
<evidence type="ECO:0000313" key="11">
    <source>
        <dbReference type="EMBL" id="CAE7513372.1"/>
    </source>
</evidence>
<keyword evidence="5 8" id="KW-0863">Zinc-finger</keyword>
<gene>
    <name evidence="11" type="primary">DURF2</name>
    <name evidence="11" type="ORF">SNAT2548_LOCUS28739</name>
</gene>
<dbReference type="Pfam" id="PF00787">
    <property type="entry name" value="PX"/>
    <property type="match status" value="1"/>
</dbReference>
<evidence type="ECO:0000256" key="5">
    <source>
        <dbReference type="ARBA" id="ARBA00022771"/>
    </source>
</evidence>
<evidence type="ECO:0000256" key="8">
    <source>
        <dbReference type="PROSITE-ProRule" id="PRU00175"/>
    </source>
</evidence>
<keyword evidence="6" id="KW-0833">Ubl conjugation pathway</keyword>
<dbReference type="InterPro" id="IPR036871">
    <property type="entry name" value="PX_dom_sf"/>
</dbReference>
<evidence type="ECO:0000259" key="10">
    <source>
        <dbReference type="PROSITE" id="PS50195"/>
    </source>
</evidence>
<comment type="caution">
    <text evidence="11">The sequence shown here is derived from an EMBL/GenBank/DDBJ whole genome shotgun (WGS) entry which is preliminary data.</text>
</comment>
<dbReference type="GO" id="GO:0061630">
    <property type="term" value="F:ubiquitin protein ligase activity"/>
    <property type="evidence" value="ECO:0007669"/>
    <property type="project" value="UniProtKB-EC"/>
</dbReference>
<dbReference type="SMART" id="SM00312">
    <property type="entry name" value="PX"/>
    <property type="match status" value="1"/>
</dbReference>
<dbReference type="OrthoDB" id="422021at2759"/>
<dbReference type="EC" id="2.3.2.27" evidence="2"/>
<name>A0A812T6Z5_9DINO</name>
<dbReference type="PANTHER" id="PTHR22937">
    <property type="entry name" value="E3 UBIQUITIN-PROTEIN LIGASE RNF165"/>
    <property type="match status" value="1"/>
</dbReference>
<feature type="domain" description="PX" evidence="10">
    <location>
        <begin position="368"/>
        <end position="486"/>
    </location>
</feature>
<comment type="catalytic activity">
    <reaction evidence="1">
        <text>S-ubiquitinyl-[E2 ubiquitin-conjugating enzyme]-L-cysteine + [acceptor protein]-L-lysine = [E2 ubiquitin-conjugating enzyme]-L-cysteine + N(6)-ubiquitinyl-[acceptor protein]-L-lysine.</text>
        <dbReference type="EC" id="2.3.2.27"/>
    </reaction>
</comment>
<dbReference type="Gene3D" id="3.30.40.10">
    <property type="entry name" value="Zinc/RING finger domain, C3HC4 (zinc finger)"/>
    <property type="match status" value="1"/>
</dbReference>
<dbReference type="Proteomes" id="UP000604046">
    <property type="component" value="Unassembled WGS sequence"/>
</dbReference>
<keyword evidence="12" id="KW-1185">Reference proteome</keyword>
<keyword evidence="3" id="KW-0808">Transferase</keyword>
<evidence type="ECO:0000256" key="6">
    <source>
        <dbReference type="ARBA" id="ARBA00022786"/>
    </source>
</evidence>
<feature type="domain" description="RING-type" evidence="9">
    <location>
        <begin position="531"/>
        <end position="572"/>
    </location>
</feature>
<dbReference type="SMART" id="SM00184">
    <property type="entry name" value="RING"/>
    <property type="match status" value="1"/>
</dbReference>
<dbReference type="Pfam" id="PF13639">
    <property type="entry name" value="zf-RING_2"/>
    <property type="match status" value="1"/>
</dbReference>
<sequence>MLGSVVWKQKLVVGAMSAILLLGGDQERDSFAANLAYQQCAECPLTVFASSPGAGAEERLAKVQAAGQLVLSHRAVDTVTNFSTMIPDLQNAGVTHVLLVTSAYHMPRAAAIAEIMLRSCKITFEAWPVECASSRAGKREPTWKTYRAPWMSFELESGALLDGISSGLHESWFLWPDAADDSQPLRMKIKENQQRHLAKLSACIQKVQSREQMEPFWVERRAWPWVHPDTGSAQVAACWLPVFLGSRSSCMPSRLGLAEEHQPPLRHRSSSCHQRNLSGIDGIAECTRVNCATPLQPAVSPWSAPAADSALITSDPTLHLRQSLVMHLAEAALSLLYHVAKLESSLKGRDVDASCGTVFQMCSAGSSCQADLCPFRIQVDGFSGSAPVMFNLTIRNGDAVWQVRRRFRQVRSLHQSLSQTYLARGLPPPPPRATVRSVVFGQNDRAFLAERSRRIQQYLRQLTTTIPCVEQCEALYQFLCYLHLPRWRGDRVLVGGGAPPVDPNVVTKLPRALPLEPGEGQEETAQKAVVCVVCQEVMDAEEDIRVLPCKHEFHYKCISNWLTKRNTCCICNGPAVLSAPHFT</sequence>
<evidence type="ECO:0000313" key="12">
    <source>
        <dbReference type="Proteomes" id="UP000604046"/>
    </source>
</evidence>
<dbReference type="GO" id="GO:0008270">
    <property type="term" value="F:zinc ion binding"/>
    <property type="evidence" value="ECO:0007669"/>
    <property type="project" value="UniProtKB-KW"/>
</dbReference>
<dbReference type="SUPFAM" id="SSF57850">
    <property type="entry name" value="RING/U-box"/>
    <property type="match status" value="1"/>
</dbReference>
<dbReference type="PROSITE" id="PS50089">
    <property type="entry name" value="ZF_RING_2"/>
    <property type="match status" value="1"/>
</dbReference>
<dbReference type="PROSITE" id="PS50195">
    <property type="entry name" value="PX"/>
    <property type="match status" value="1"/>
</dbReference>
<evidence type="ECO:0000256" key="3">
    <source>
        <dbReference type="ARBA" id="ARBA00022679"/>
    </source>
</evidence>
<dbReference type="GO" id="GO:0035091">
    <property type="term" value="F:phosphatidylinositol binding"/>
    <property type="evidence" value="ECO:0007669"/>
    <property type="project" value="InterPro"/>
</dbReference>
<evidence type="ECO:0000256" key="7">
    <source>
        <dbReference type="ARBA" id="ARBA00022833"/>
    </source>
</evidence>
<keyword evidence="7" id="KW-0862">Zinc</keyword>
<evidence type="ECO:0000256" key="1">
    <source>
        <dbReference type="ARBA" id="ARBA00000900"/>
    </source>
</evidence>
<dbReference type="InterPro" id="IPR045191">
    <property type="entry name" value="MBR1/2-like"/>
</dbReference>
<dbReference type="CDD" id="cd06259">
    <property type="entry name" value="YdcF-like"/>
    <property type="match status" value="1"/>
</dbReference>
<dbReference type="EMBL" id="CAJNDS010002528">
    <property type="protein sequence ID" value="CAE7513372.1"/>
    <property type="molecule type" value="Genomic_DNA"/>
</dbReference>
<evidence type="ECO:0000256" key="4">
    <source>
        <dbReference type="ARBA" id="ARBA00022723"/>
    </source>
</evidence>
<dbReference type="InterPro" id="IPR001841">
    <property type="entry name" value="Znf_RING"/>
</dbReference>
<reference evidence="11" key="1">
    <citation type="submission" date="2021-02" db="EMBL/GenBank/DDBJ databases">
        <authorList>
            <person name="Dougan E. K."/>
            <person name="Rhodes N."/>
            <person name="Thang M."/>
            <person name="Chan C."/>
        </authorList>
    </citation>
    <scope>NUCLEOTIDE SEQUENCE</scope>
</reference>
<dbReference type="Gene3D" id="3.30.1520.10">
    <property type="entry name" value="Phox-like domain"/>
    <property type="match status" value="1"/>
</dbReference>
<evidence type="ECO:0000256" key="2">
    <source>
        <dbReference type="ARBA" id="ARBA00012483"/>
    </source>
</evidence>
<dbReference type="InterPro" id="IPR013083">
    <property type="entry name" value="Znf_RING/FYVE/PHD"/>
</dbReference>
<dbReference type="PANTHER" id="PTHR22937:SF65">
    <property type="entry name" value="E3 UBIQUITIN-PROTEIN LIGASE ARK2C"/>
    <property type="match status" value="1"/>
</dbReference>
<dbReference type="CDD" id="cd06093">
    <property type="entry name" value="PX_domain"/>
    <property type="match status" value="1"/>
</dbReference>
<proteinExistence type="predicted"/>
<protein>
    <recommendedName>
        <fullName evidence="2">RING-type E3 ubiquitin transferase</fullName>
        <ecNumber evidence="2">2.3.2.27</ecNumber>
    </recommendedName>
</protein>